<keyword evidence="1 2" id="KW-0807">Transducer</keyword>
<dbReference type="SUPFAM" id="SSF58104">
    <property type="entry name" value="Methyl-accepting chemotaxis protein (MCP) signaling domain"/>
    <property type="match status" value="1"/>
</dbReference>
<dbReference type="Gene3D" id="1.10.287.950">
    <property type="entry name" value="Methyl-accepting chemotaxis protein"/>
    <property type="match status" value="1"/>
</dbReference>
<sequence length="277" mass="30710">MIENLEENKIINSFNNLIPYLQYYFEDEIAFTISNTKYFLKGVDSDSIKLGVKKGDSIPVGCAAYECLKTRKTVSIIVPEEVFRTSIKAIGVPVSENGKIVGTIVIAKSLKRKNQVNDLTNNLSNSINEISSSLNDINERIQSVVSSNKFIQQNVKKAYDETQNTDEVLKFIENIASQTNLLGLNAAIESARAGEFGKGFSVVANEIRKLSVSSSESIKKINEVLKTIQGSVLEISNKVNEYNGVFEEQVESIKDITNVIDKLNESALLLKNMISKN</sequence>
<dbReference type="PANTHER" id="PTHR32089">
    <property type="entry name" value="METHYL-ACCEPTING CHEMOTAXIS PROTEIN MCPB"/>
    <property type="match status" value="1"/>
</dbReference>
<comment type="caution">
    <text evidence="4">The sequence shown here is derived from an EMBL/GenBank/DDBJ whole genome shotgun (WGS) entry which is preliminary data.</text>
</comment>
<reference evidence="4 5" key="1">
    <citation type="submission" date="2014-01" db="EMBL/GenBank/DDBJ databases">
        <title>Plasmidome dynamics in the species complex Clostridium novyi sensu lato converts strains of independent lineages into distinctly different pathogens.</title>
        <authorList>
            <person name="Skarin H."/>
            <person name="Segerman B."/>
        </authorList>
    </citation>
    <scope>NUCLEOTIDE SEQUENCE [LARGE SCALE GENOMIC DNA]</scope>
    <source>
        <strain evidence="4 5">DC5</strain>
    </source>
</reference>
<proteinExistence type="predicted"/>
<dbReference type="RefSeq" id="WP_039259596.1">
    <property type="nucleotide sequence ID" value="NZ_JDRY01000038.1"/>
</dbReference>
<evidence type="ECO:0000313" key="4">
    <source>
        <dbReference type="EMBL" id="KGM99177.1"/>
    </source>
</evidence>
<evidence type="ECO:0000256" key="2">
    <source>
        <dbReference type="PROSITE-ProRule" id="PRU00284"/>
    </source>
</evidence>
<organism evidence="4 5">
    <name type="scientific">Clostridium botulinum C/D str. DC5</name>
    <dbReference type="NCBI Taxonomy" id="1443128"/>
    <lineage>
        <taxon>Bacteria</taxon>
        <taxon>Bacillati</taxon>
        <taxon>Bacillota</taxon>
        <taxon>Clostridia</taxon>
        <taxon>Eubacteriales</taxon>
        <taxon>Clostridiaceae</taxon>
        <taxon>Clostridium</taxon>
    </lineage>
</organism>
<dbReference type="Proteomes" id="UP000030014">
    <property type="component" value="Unassembled WGS sequence"/>
</dbReference>
<dbReference type="EMBL" id="JDRY01000038">
    <property type="protein sequence ID" value="KGM99177.1"/>
    <property type="molecule type" value="Genomic_DNA"/>
</dbReference>
<name>A0A0A0IE04_CLOBO</name>
<gene>
    <name evidence="4" type="ORF">Z955_08645</name>
</gene>
<evidence type="ECO:0000256" key="1">
    <source>
        <dbReference type="ARBA" id="ARBA00023224"/>
    </source>
</evidence>
<evidence type="ECO:0000313" key="5">
    <source>
        <dbReference type="Proteomes" id="UP000030014"/>
    </source>
</evidence>
<dbReference type="Pfam" id="PF00015">
    <property type="entry name" value="MCPsignal"/>
    <property type="match status" value="1"/>
</dbReference>
<dbReference type="GO" id="GO:0007165">
    <property type="term" value="P:signal transduction"/>
    <property type="evidence" value="ECO:0007669"/>
    <property type="project" value="UniProtKB-KW"/>
</dbReference>
<dbReference type="InterPro" id="IPR004089">
    <property type="entry name" value="MCPsignal_dom"/>
</dbReference>
<dbReference type="SMART" id="SM00283">
    <property type="entry name" value="MA"/>
    <property type="match status" value="1"/>
</dbReference>
<evidence type="ECO:0000259" key="3">
    <source>
        <dbReference type="PROSITE" id="PS50111"/>
    </source>
</evidence>
<accession>A0A0A0IE04</accession>
<protein>
    <submittedName>
        <fullName evidence="4">Chemotaxis protein</fullName>
    </submittedName>
</protein>
<dbReference type="GO" id="GO:0016020">
    <property type="term" value="C:membrane"/>
    <property type="evidence" value="ECO:0007669"/>
    <property type="project" value="InterPro"/>
</dbReference>
<dbReference type="PROSITE" id="PS50111">
    <property type="entry name" value="CHEMOTAXIS_TRANSDUC_2"/>
    <property type="match status" value="1"/>
</dbReference>
<feature type="domain" description="Methyl-accepting transducer" evidence="3">
    <location>
        <begin position="114"/>
        <end position="277"/>
    </location>
</feature>
<dbReference type="PANTHER" id="PTHR32089:SF112">
    <property type="entry name" value="LYSOZYME-LIKE PROTEIN-RELATED"/>
    <property type="match status" value="1"/>
</dbReference>
<dbReference type="AlphaFoldDB" id="A0A0A0IE04"/>